<evidence type="ECO:0000256" key="3">
    <source>
        <dbReference type="ARBA" id="ARBA00023139"/>
    </source>
</evidence>
<feature type="signal peptide" evidence="6">
    <location>
        <begin position="1"/>
        <end position="20"/>
    </location>
</feature>
<keyword evidence="4" id="KW-0449">Lipoprotein</keyword>
<feature type="compositionally biased region" description="Low complexity" evidence="5">
    <location>
        <begin position="22"/>
        <end position="43"/>
    </location>
</feature>
<evidence type="ECO:0000256" key="6">
    <source>
        <dbReference type="SAM" id="SignalP"/>
    </source>
</evidence>
<dbReference type="InterPro" id="IPR036328">
    <property type="entry name" value="MliC_sf"/>
</dbReference>
<evidence type="ECO:0000313" key="9">
    <source>
        <dbReference type="Proteomes" id="UP000017813"/>
    </source>
</evidence>
<evidence type="ECO:0000256" key="4">
    <source>
        <dbReference type="ARBA" id="ARBA00023288"/>
    </source>
</evidence>
<dbReference type="eggNOG" id="ENOG5032ZYC">
    <property type="taxonomic scope" value="Bacteria"/>
</dbReference>
<evidence type="ECO:0000256" key="5">
    <source>
        <dbReference type="SAM" id="MobiDB-lite"/>
    </source>
</evidence>
<keyword evidence="1 6" id="KW-0732">Signal</keyword>
<evidence type="ECO:0000256" key="1">
    <source>
        <dbReference type="ARBA" id="ARBA00022729"/>
    </source>
</evidence>
<feature type="region of interest" description="Disordered" evidence="5">
    <location>
        <begin position="22"/>
        <end position="49"/>
    </location>
</feature>
<dbReference type="EMBL" id="ADCY02000044">
    <property type="protein sequence ID" value="EFG30536.2"/>
    <property type="molecule type" value="Genomic_DNA"/>
</dbReference>
<keyword evidence="3" id="KW-0564">Palmitate</keyword>
<proteinExistence type="predicted"/>
<evidence type="ECO:0000259" key="7">
    <source>
        <dbReference type="Pfam" id="PF09864"/>
    </source>
</evidence>
<dbReference type="Pfam" id="PF09864">
    <property type="entry name" value="MliC"/>
    <property type="match status" value="1"/>
</dbReference>
<feature type="domain" description="C-type lysozyme inhibitor" evidence="7">
    <location>
        <begin position="56"/>
        <end position="124"/>
    </location>
</feature>
<reference evidence="8 9" key="1">
    <citation type="submission" date="2010-03" db="EMBL/GenBank/DDBJ databases">
        <authorList>
            <consortium name="The Broad Institute Genome Sequencing Platform"/>
            <person name="Ward D."/>
            <person name="Earl A."/>
            <person name="Feldgarden M."/>
            <person name="Gevers D."/>
            <person name="Young S."/>
            <person name="Zeng Q."/>
            <person name="Koehrsen M."/>
            <person name="Alvarado L."/>
            <person name="Berlin A.M."/>
            <person name="Borenstein D."/>
            <person name="Chapman S.B."/>
            <person name="Chen Z."/>
            <person name="Engels R."/>
            <person name="Freedman E."/>
            <person name="Gellesch M."/>
            <person name="Goldberg J."/>
            <person name="Griggs A."/>
            <person name="Gujja S."/>
            <person name="Heilman E.R."/>
            <person name="Heiman D.I."/>
            <person name="Hepburn T.A."/>
            <person name="Howarth C."/>
            <person name="Jen D."/>
            <person name="Larson L."/>
            <person name="Mehta T."/>
            <person name="Park D."/>
            <person name="Pearson M."/>
            <person name="Richards J."/>
            <person name="Roberts A."/>
            <person name="Saif S."/>
            <person name="Shea T.D."/>
            <person name="Shenoy N."/>
            <person name="Sisk P."/>
            <person name="Stolte C."/>
            <person name="Sykes S.N."/>
            <person name="Walk T."/>
            <person name="White J."/>
            <person name="Yandava C."/>
            <person name="Izard J."/>
            <person name="Baranova O.V."/>
            <person name="Blanton J.M."/>
            <person name="Tanner A.C."/>
            <person name="Dewhirst F."/>
            <person name="Haas B."/>
            <person name="Nusbaum C."/>
            <person name="Birren B."/>
        </authorList>
    </citation>
    <scope>NUCLEOTIDE SEQUENCE [LARGE SCALE GENOMIC DNA]</scope>
    <source>
        <strain evidence="8 9">ATCC 29453</strain>
    </source>
</reference>
<dbReference type="SUPFAM" id="SSF141488">
    <property type="entry name" value="YdhA-like"/>
    <property type="match status" value="1"/>
</dbReference>
<dbReference type="HOGENOM" id="CLU_140867_0_0_4"/>
<dbReference type="KEGG" id="smur:BWP33_11085"/>
<evidence type="ECO:0000256" key="2">
    <source>
        <dbReference type="ARBA" id="ARBA00023136"/>
    </source>
</evidence>
<dbReference type="Gene3D" id="2.40.128.200">
    <property type="match status" value="1"/>
</dbReference>
<dbReference type="PROSITE" id="PS51257">
    <property type="entry name" value="PROKAR_LIPOPROTEIN"/>
    <property type="match status" value="1"/>
</dbReference>
<sequence>MNIRTLIAISVLGLTAAACTSNSTKTSTTNSSTTSSASHTTSSVAKNEAVSRNETFECRNGMTVSLTQNNVNSLSISVDTNNSSATLHRTQAASGALYTNKQGLNGKNTEWHEKGGEAVFEFSDPYGNVTETVCKMR</sequence>
<name>V9HLP7_9NEIS</name>
<keyword evidence="2" id="KW-0472">Membrane</keyword>
<organism evidence="8 9">
    <name type="scientific">Simonsiella muelleri ATCC 29453</name>
    <dbReference type="NCBI Taxonomy" id="641147"/>
    <lineage>
        <taxon>Bacteria</taxon>
        <taxon>Pseudomonadati</taxon>
        <taxon>Pseudomonadota</taxon>
        <taxon>Betaproteobacteria</taxon>
        <taxon>Neisseriales</taxon>
        <taxon>Neisseriaceae</taxon>
        <taxon>Simonsiella</taxon>
    </lineage>
</organism>
<accession>V9HLP7</accession>
<protein>
    <recommendedName>
        <fullName evidence="7">C-type lysozyme inhibitor domain-containing protein</fullName>
    </recommendedName>
</protein>
<dbReference type="AlphaFoldDB" id="V9HLP7"/>
<dbReference type="RefSeq" id="WP_002642409.1">
    <property type="nucleotide sequence ID" value="NZ_CP019448.1"/>
</dbReference>
<comment type="caution">
    <text evidence="8">The sequence shown here is derived from an EMBL/GenBank/DDBJ whole genome shotgun (WGS) entry which is preliminary data.</text>
</comment>
<evidence type="ECO:0000313" key="8">
    <source>
        <dbReference type="EMBL" id="EFG30536.2"/>
    </source>
</evidence>
<dbReference type="InterPro" id="IPR018660">
    <property type="entry name" value="MliC"/>
</dbReference>
<feature type="chain" id="PRO_5030178975" description="C-type lysozyme inhibitor domain-containing protein" evidence="6">
    <location>
        <begin position="21"/>
        <end position="137"/>
    </location>
</feature>
<dbReference type="Proteomes" id="UP000017813">
    <property type="component" value="Unassembled WGS sequence"/>
</dbReference>
<keyword evidence="9" id="KW-1185">Reference proteome</keyword>
<reference evidence="8 9" key="2">
    <citation type="submission" date="2011-10" db="EMBL/GenBank/DDBJ databases">
        <title>The Genome Sequence of Simonsiella muelleri ATCC 29453.</title>
        <authorList>
            <consortium name="The Broad Institute Genome Sequencing Platform"/>
            <consortium name="The Broad Institute Genome Sequencing Center for Infectious Disease"/>
            <person name="Earl A."/>
            <person name="Ward D."/>
            <person name="Feldgarden M."/>
            <person name="Gevers D."/>
            <person name="Izard J."/>
            <person name="Baranova O.V."/>
            <person name="Blanton J.M."/>
            <person name="Tanner A.C."/>
            <person name="Dewhirst F."/>
            <person name="Young S.K."/>
            <person name="Zeng Q."/>
            <person name="Gargeya S."/>
            <person name="Fitzgerald M."/>
            <person name="Haas B."/>
            <person name="Abouelleil A."/>
            <person name="Alvarado L."/>
            <person name="Arachchi H.M."/>
            <person name="Berlin A."/>
            <person name="Brown A."/>
            <person name="Chapman S.B."/>
            <person name="Chen Z."/>
            <person name="Dunbar C."/>
            <person name="Freedman E."/>
            <person name="Gearin G."/>
            <person name="Goldberg J."/>
            <person name="Griggs A."/>
            <person name="Gujja S."/>
            <person name="Heiman D."/>
            <person name="Howarth C."/>
            <person name="Larson L."/>
            <person name="Lui A."/>
            <person name="MacDonald P.J.P."/>
            <person name="Montmayeur A."/>
            <person name="Murphy C."/>
            <person name="Neiman D."/>
            <person name="Pearson M."/>
            <person name="Priest M."/>
            <person name="Roberts A."/>
            <person name="Saif S."/>
            <person name="Shea T."/>
            <person name="Shenoy N."/>
            <person name="Sisk P."/>
            <person name="Stolte C."/>
            <person name="Sykes S."/>
            <person name="Wortman J."/>
            <person name="Nusbaum C."/>
            <person name="Birren B."/>
        </authorList>
    </citation>
    <scope>NUCLEOTIDE SEQUENCE [LARGE SCALE GENOMIC DNA]</scope>
    <source>
        <strain evidence="8 9">ATCC 29453</strain>
    </source>
</reference>
<gene>
    <name evidence="8" type="ORF">HMPREF9021_01503</name>
</gene>